<dbReference type="Proteomes" id="UP001269081">
    <property type="component" value="Unassembled WGS sequence"/>
</dbReference>
<keyword evidence="2" id="KW-1185">Reference proteome</keyword>
<reference evidence="1 2" key="1">
    <citation type="submission" date="2023-07" db="EMBL/GenBank/DDBJ databases">
        <title>Sorghum-associated microbial communities from plants grown in Nebraska, USA.</title>
        <authorList>
            <person name="Schachtman D."/>
        </authorList>
    </citation>
    <scope>NUCLEOTIDE SEQUENCE [LARGE SCALE GENOMIC DNA]</scope>
    <source>
        <strain evidence="1 2">4129</strain>
    </source>
</reference>
<gene>
    <name evidence="1" type="ORF">J2W48_004063</name>
</gene>
<sequence length="160" mass="18370">MTIQQYLDKIKTLSISGSIGKHSDYADLEDTVIEILADNNKSYFNLFDLEFRNDKKECNEEIILNPEIINQFTDCLGLLLINEKETEGNICFINSTELRPEFRQSFTSIDLLDYCNALLYSAFNKFSEINAARIPITSDSSVFWKLVNYGSGLRNNNSLR</sequence>
<organism evidence="1 2">
    <name type="scientific">Flavobacterium piscis</name>
    <dbReference type="NCBI Taxonomy" id="1114874"/>
    <lineage>
        <taxon>Bacteria</taxon>
        <taxon>Pseudomonadati</taxon>
        <taxon>Bacteroidota</taxon>
        <taxon>Flavobacteriia</taxon>
        <taxon>Flavobacteriales</taxon>
        <taxon>Flavobacteriaceae</taxon>
        <taxon>Flavobacterium</taxon>
    </lineage>
</organism>
<dbReference type="EMBL" id="JAVDWQ010000018">
    <property type="protein sequence ID" value="MDR7212106.1"/>
    <property type="molecule type" value="Genomic_DNA"/>
</dbReference>
<evidence type="ECO:0000313" key="1">
    <source>
        <dbReference type="EMBL" id="MDR7212106.1"/>
    </source>
</evidence>
<evidence type="ECO:0000313" key="2">
    <source>
        <dbReference type="Proteomes" id="UP001269081"/>
    </source>
</evidence>
<proteinExistence type="predicted"/>
<dbReference type="RefSeq" id="WP_310283534.1">
    <property type="nucleotide sequence ID" value="NZ_JAVDWQ010000018.1"/>
</dbReference>
<name>A0ABU1YCY8_9FLAO</name>
<protein>
    <submittedName>
        <fullName evidence="1">Uncharacterized protein</fullName>
    </submittedName>
</protein>
<comment type="caution">
    <text evidence="1">The sequence shown here is derived from an EMBL/GenBank/DDBJ whole genome shotgun (WGS) entry which is preliminary data.</text>
</comment>
<accession>A0ABU1YCY8</accession>